<keyword evidence="8" id="KW-1185">Reference proteome</keyword>
<feature type="transmembrane region" description="Helical" evidence="6">
    <location>
        <begin position="83"/>
        <end position="100"/>
    </location>
</feature>
<dbReference type="InterPro" id="IPR010343">
    <property type="entry name" value="ArAE_1"/>
</dbReference>
<dbReference type="RefSeq" id="WP_052181852.1">
    <property type="nucleotide sequence ID" value="NZ_FOQE01000013.1"/>
</dbReference>
<sequence>MKNHLIGMRTFKTALSVWITLVLFYFMNERTPMIAALAAVVVLKESPKSSLTSGKHRVMGNFLGALTALMLIVVKQLVQHDVLVELFGAPFAVIFMIVACNKLNYKTGTIGGIAAFFMTYFSAPDVQPILYAANRLIDTLIGSLIAICINYLVDKEVMLQWKNRLLKK</sequence>
<dbReference type="GO" id="GO:0016020">
    <property type="term" value="C:membrane"/>
    <property type="evidence" value="ECO:0007669"/>
    <property type="project" value="UniProtKB-SubCell"/>
</dbReference>
<dbReference type="AlphaFoldDB" id="A0A1I3C4J9"/>
<keyword evidence="4 6" id="KW-1133">Transmembrane helix</keyword>
<evidence type="ECO:0000256" key="1">
    <source>
        <dbReference type="ARBA" id="ARBA00004651"/>
    </source>
</evidence>
<organism evidence="7 8">
    <name type="scientific">Pisciglobus halotolerans</name>
    <dbReference type="NCBI Taxonomy" id="745365"/>
    <lineage>
        <taxon>Bacteria</taxon>
        <taxon>Bacillati</taxon>
        <taxon>Bacillota</taxon>
        <taxon>Bacilli</taxon>
        <taxon>Lactobacillales</taxon>
        <taxon>Carnobacteriaceae</taxon>
    </lineage>
</organism>
<dbReference type="Proteomes" id="UP000198668">
    <property type="component" value="Unassembled WGS sequence"/>
</dbReference>
<dbReference type="OrthoDB" id="1653617at2"/>
<evidence type="ECO:0000256" key="3">
    <source>
        <dbReference type="ARBA" id="ARBA00022692"/>
    </source>
</evidence>
<evidence type="ECO:0000313" key="8">
    <source>
        <dbReference type="Proteomes" id="UP000198668"/>
    </source>
</evidence>
<evidence type="ECO:0000313" key="7">
    <source>
        <dbReference type="EMBL" id="SFH69452.1"/>
    </source>
</evidence>
<protein>
    <submittedName>
        <fullName evidence="7">Aromatic acid exporter family member 1</fullName>
    </submittedName>
</protein>
<gene>
    <name evidence="7" type="ORF">SAMN04489868_11319</name>
</gene>
<feature type="transmembrane region" description="Helical" evidence="6">
    <location>
        <begin position="58"/>
        <end position="77"/>
    </location>
</feature>
<evidence type="ECO:0000256" key="2">
    <source>
        <dbReference type="ARBA" id="ARBA00022475"/>
    </source>
</evidence>
<keyword evidence="3 6" id="KW-0812">Transmembrane</keyword>
<accession>A0A1I3C4J9</accession>
<dbReference type="Pfam" id="PF06081">
    <property type="entry name" value="ArAE_1"/>
    <property type="match status" value="1"/>
</dbReference>
<evidence type="ECO:0000256" key="6">
    <source>
        <dbReference type="SAM" id="Phobius"/>
    </source>
</evidence>
<keyword evidence="2" id="KW-1003">Cell membrane</keyword>
<evidence type="ECO:0000256" key="5">
    <source>
        <dbReference type="ARBA" id="ARBA00023136"/>
    </source>
</evidence>
<comment type="subcellular location">
    <subcellularLocation>
        <location evidence="1">Cell membrane</location>
        <topology evidence="1">Multi-pass membrane protein</topology>
    </subcellularLocation>
</comment>
<name>A0A1I3C4J9_9LACT</name>
<evidence type="ECO:0000256" key="4">
    <source>
        <dbReference type="ARBA" id="ARBA00022989"/>
    </source>
</evidence>
<feature type="transmembrane region" description="Helical" evidence="6">
    <location>
        <begin position="129"/>
        <end position="153"/>
    </location>
</feature>
<reference evidence="7 8" key="1">
    <citation type="submission" date="2016-10" db="EMBL/GenBank/DDBJ databases">
        <authorList>
            <person name="de Groot N.N."/>
        </authorList>
    </citation>
    <scope>NUCLEOTIDE SEQUENCE [LARGE SCALE GENOMIC DNA]</scope>
    <source>
        <strain evidence="7 8">DSM 27630</strain>
    </source>
</reference>
<dbReference type="EMBL" id="FOQE01000013">
    <property type="protein sequence ID" value="SFH69452.1"/>
    <property type="molecule type" value="Genomic_DNA"/>
</dbReference>
<keyword evidence="5 6" id="KW-0472">Membrane</keyword>
<proteinExistence type="predicted"/>